<sequence>MRGKNTDIGKNSDRVNLGISSKNLLLLIKFY</sequence>
<dbReference type="Proteomes" id="UP000000547">
    <property type="component" value="Chromosome"/>
</dbReference>
<dbReference type="AlphaFoldDB" id="Q47ZR7"/>
<dbReference type="HOGENOM" id="CLU_3395937_0_0_6"/>
<evidence type="ECO:0000313" key="2">
    <source>
        <dbReference type="Proteomes" id="UP000000547"/>
    </source>
</evidence>
<protein>
    <submittedName>
        <fullName evidence="1">Uncharacterized protein</fullName>
    </submittedName>
</protein>
<accession>Q47ZR7</accession>
<dbReference type="STRING" id="167879.CPS_3003"/>
<name>Q47ZR7_COLP3</name>
<dbReference type="EMBL" id="CP000083">
    <property type="protein sequence ID" value="AAZ26605.1"/>
    <property type="molecule type" value="Genomic_DNA"/>
</dbReference>
<reference evidence="1" key="1">
    <citation type="journal article" date="2005" name="Proc. Natl. Acad. Sci. U.S.A.">
        <title>The psychrophilic lifestyle as revealed by the genome sequence of Colwellia psychrerythraea 34H through genomic and proteomic analyses.</title>
        <authorList>
            <person name="Methe B.A."/>
            <person name="Nelson K.E."/>
            <person name="Deming J.W."/>
            <person name="Momen B."/>
            <person name="Melamud E."/>
            <person name="Zhang X."/>
            <person name="Moult J."/>
            <person name="Madupu R."/>
            <person name="Nelson W.C."/>
            <person name="Dodson R.J."/>
            <person name="Brinkac L.M."/>
            <person name="Daugherty S.C."/>
            <person name="Durkin A.S."/>
            <person name="DeBoy R.T."/>
            <person name="Kolonay J.F."/>
            <person name="Sullivan S.A."/>
            <person name="Zhou L."/>
            <person name="Davidsen T.M."/>
            <person name="Wu M."/>
            <person name="Huston A.L."/>
            <person name="Lewis M."/>
            <person name="Weaver B."/>
            <person name="Weidman J.F."/>
            <person name="Khouri H."/>
            <person name="Utterback T.R."/>
            <person name="Feldblyum T.V."/>
            <person name="Fraser C.M."/>
        </authorList>
    </citation>
    <scope>NUCLEOTIDE SEQUENCE [LARGE SCALE GENOMIC DNA]</scope>
    <source>
        <strain evidence="1">34H</strain>
    </source>
</reference>
<dbReference type="KEGG" id="cps:CPS_3003"/>
<proteinExistence type="predicted"/>
<gene>
    <name evidence="1" type="ordered locus">CPS_3003</name>
</gene>
<organism evidence="1 2">
    <name type="scientific">Colwellia psychrerythraea (strain 34H / ATCC BAA-681)</name>
    <name type="common">Vibrio psychroerythus</name>
    <dbReference type="NCBI Taxonomy" id="167879"/>
    <lineage>
        <taxon>Bacteria</taxon>
        <taxon>Pseudomonadati</taxon>
        <taxon>Pseudomonadota</taxon>
        <taxon>Gammaproteobacteria</taxon>
        <taxon>Alteromonadales</taxon>
        <taxon>Colwelliaceae</taxon>
        <taxon>Colwellia</taxon>
    </lineage>
</organism>
<evidence type="ECO:0000313" key="1">
    <source>
        <dbReference type="EMBL" id="AAZ26605.1"/>
    </source>
</evidence>